<dbReference type="EMBL" id="JAPFFF010000018">
    <property type="protein sequence ID" value="KAK8860959.1"/>
    <property type="molecule type" value="Genomic_DNA"/>
</dbReference>
<name>A0ABR2IE29_9EUKA</name>
<feature type="compositionally biased region" description="Low complexity" evidence="2">
    <location>
        <begin position="32"/>
        <end position="52"/>
    </location>
</feature>
<sequence length="222" mass="25993">MSSPSLIQEQQSSVTSSPSLIQEIQQQFSFMSSPSLKQQQQSSFISSPSLMQEQQKFCMELPPPPRQEQQQQQQKTDAYVSKLLPNERMKYARKCRENKQINEQKNNATRTISLMKHRIDVLEKEKLELKKVLNELFKENENICNLLCRIEKEEQYGPPTLDEVIIEDLLKNMHISKYRRTYSSTLLSICFILLSYSPITYRKLTELLPFPSEKNNQGEVQI</sequence>
<feature type="region of interest" description="Disordered" evidence="2">
    <location>
        <begin position="31"/>
        <end position="55"/>
    </location>
</feature>
<feature type="coiled-coil region" evidence="1">
    <location>
        <begin position="105"/>
        <end position="142"/>
    </location>
</feature>
<keyword evidence="4" id="KW-1185">Reference proteome</keyword>
<protein>
    <recommendedName>
        <fullName evidence="5">BZIP domain-containing protein</fullName>
    </recommendedName>
</protein>
<evidence type="ECO:0000256" key="1">
    <source>
        <dbReference type="SAM" id="Coils"/>
    </source>
</evidence>
<gene>
    <name evidence="3" type="ORF">M9Y10_012651</name>
</gene>
<evidence type="ECO:0000256" key="2">
    <source>
        <dbReference type="SAM" id="MobiDB-lite"/>
    </source>
</evidence>
<comment type="caution">
    <text evidence="3">The sequence shown here is derived from an EMBL/GenBank/DDBJ whole genome shotgun (WGS) entry which is preliminary data.</text>
</comment>
<organism evidence="3 4">
    <name type="scientific">Tritrichomonas musculus</name>
    <dbReference type="NCBI Taxonomy" id="1915356"/>
    <lineage>
        <taxon>Eukaryota</taxon>
        <taxon>Metamonada</taxon>
        <taxon>Parabasalia</taxon>
        <taxon>Tritrichomonadida</taxon>
        <taxon>Tritrichomonadidae</taxon>
        <taxon>Tritrichomonas</taxon>
    </lineage>
</organism>
<evidence type="ECO:0008006" key="5">
    <source>
        <dbReference type="Google" id="ProtNLM"/>
    </source>
</evidence>
<accession>A0ABR2IE29</accession>
<evidence type="ECO:0000313" key="4">
    <source>
        <dbReference type="Proteomes" id="UP001470230"/>
    </source>
</evidence>
<dbReference type="Proteomes" id="UP001470230">
    <property type="component" value="Unassembled WGS sequence"/>
</dbReference>
<evidence type="ECO:0000313" key="3">
    <source>
        <dbReference type="EMBL" id="KAK8860959.1"/>
    </source>
</evidence>
<reference evidence="3 4" key="1">
    <citation type="submission" date="2024-04" db="EMBL/GenBank/DDBJ databases">
        <title>Tritrichomonas musculus Genome.</title>
        <authorList>
            <person name="Alves-Ferreira E."/>
            <person name="Grigg M."/>
            <person name="Lorenzi H."/>
            <person name="Galac M."/>
        </authorList>
    </citation>
    <scope>NUCLEOTIDE SEQUENCE [LARGE SCALE GENOMIC DNA]</scope>
    <source>
        <strain evidence="3 4">EAF2021</strain>
    </source>
</reference>
<keyword evidence="1" id="KW-0175">Coiled coil</keyword>
<proteinExistence type="predicted"/>